<dbReference type="InterPro" id="IPR045864">
    <property type="entry name" value="aa-tRNA-synth_II/BPL/LPL"/>
</dbReference>
<dbReference type="GO" id="GO:0000049">
    <property type="term" value="F:tRNA binding"/>
    <property type="evidence" value="ECO:0007669"/>
    <property type="project" value="InterPro"/>
</dbReference>
<evidence type="ECO:0000313" key="8">
    <source>
        <dbReference type="Proteomes" id="UP000229080"/>
    </source>
</evidence>
<evidence type="ECO:0000313" key="7">
    <source>
        <dbReference type="EMBL" id="PIS16660.1"/>
    </source>
</evidence>
<dbReference type="EMBL" id="PEZF01000094">
    <property type="protein sequence ID" value="PIS16660.1"/>
    <property type="molecule type" value="Genomic_DNA"/>
</dbReference>
<organism evidence="7 8">
    <name type="scientific">Candidatus Portnoybacteria bacterium CG09_land_8_20_14_0_10_44_13</name>
    <dbReference type="NCBI Taxonomy" id="1974811"/>
    <lineage>
        <taxon>Bacteria</taxon>
        <taxon>Candidatus Portnoyibacteriota</taxon>
    </lineage>
</organism>
<keyword evidence="1" id="KW-0436">Ligase</keyword>
<evidence type="ECO:0000256" key="4">
    <source>
        <dbReference type="ARBA" id="ARBA00022917"/>
    </source>
</evidence>
<comment type="caution">
    <text evidence="7">The sequence shown here is derived from an EMBL/GenBank/DDBJ whole genome shotgun (WGS) entry which is preliminary data.</text>
</comment>
<gene>
    <name evidence="7" type="ORF">COT61_02790</name>
</gene>
<dbReference type="Gene3D" id="3.30.930.10">
    <property type="entry name" value="Bira Bifunctional Protein, Domain 2"/>
    <property type="match status" value="1"/>
</dbReference>
<dbReference type="SUPFAM" id="SSF55681">
    <property type="entry name" value="Class II aaRS and biotin synthetases"/>
    <property type="match status" value="1"/>
</dbReference>
<dbReference type="GO" id="GO:0006412">
    <property type="term" value="P:translation"/>
    <property type="evidence" value="ECO:0007669"/>
    <property type="project" value="UniProtKB-KW"/>
</dbReference>
<dbReference type="GO" id="GO:0043039">
    <property type="term" value="P:tRNA aminoacylation"/>
    <property type="evidence" value="ECO:0007669"/>
    <property type="project" value="InterPro"/>
</dbReference>
<dbReference type="Pfam" id="PF01409">
    <property type="entry name" value="tRNA-synt_2d"/>
    <property type="match status" value="1"/>
</dbReference>
<reference evidence="8" key="1">
    <citation type="submission" date="2017-09" db="EMBL/GenBank/DDBJ databases">
        <title>Depth-based differentiation of microbial function through sediment-hosted aquifers and enrichment of novel symbionts in the deep terrestrial subsurface.</title>
        <authorList>
            <person name="Probst A.J."/>
            <person name="Ladd B."/>
            <person name="Jarett J.K."/>
            <person name="Geller-Mcgrath D.E."/>
            <person name="Sieber C.M.K."/>
            <person name="Emerson J.B."/>
            <person name="Anantharaman K."/>
            <person name="Thomas B.C."/>
            <person name="Malmstrom R."/>
            <person name="Stieglmeier M."/>
            <person name="Klingl A."/>
            <person name="Woyke T."/>
            <person name="Ryan C.M."/>
            <person name="Banfield J.F."/>
        </authorList>
    </citation>
    <scope>NUCLEOTIDE SEQUENCE [LARGE SCALE GENOMIC DNA]</scope>
</reference>
<dbReference type="GO" id="GO:0004812">
    <property type="term" value="F:aminoacyl-tRNA ligase activity"/>
    <property type="evidence" value="ECO:0007669"/>
    <property type="project" value="UniProtKB-KW"/>
</dbReference>
<evidence type="ECO:0000256" key="5">
    <source>
        <dbReference type="ARBA" id="ARBA00023146"/>
    </source>
</evidence>
<sequence length="43" mass="5004">VPVLAWGLGFGRIIMDKYKVDDLRKLYLSDLKQLREAQVWLGV</sequence>
<protein>
    <recommendedName>
        <fullName evidence="6">Phenylalanyl-tRNA synthetase domain-containing protein</fullName>
    </recommendedName>
</protein>
<dbReference type="Proteomes" id="UP000229080">
    <property type="component" value="Unassembled WGS sequence"/>
</dbReference>
<keyword evidence="4" id="KW-0648">Protein biosynthesis</keyword>
<feature type="non-terminal residue" evidence="7">
    <location>
        <position position="1"/>
    </location>
</feature>
<dbReference type="InterPro" id="IPR002319">
    <property type="entry name" value="Phenylalanyl-tRNA_Synthase"/>
</dbReference>
<accession>A0A2H0WVH9</accession>
<evidence type="ECO:0000256" key="2">
    <source>
        <dbReference type="ARBA" id="ARBA00022741"/>
    </source>
</evidence>
<evidence type="ECO:0000256" key="3">
    <source>
        <dbReference type="ARBA" id="ARBA00022840"/>
    </source>
</evidence>
<evidence type="ECO:0000259" key="6">
    <source>
        <dbReference type="Pfam" id="PF01409"/>
    </source>
</evidence>
<keyword evidence="5" id="KW-0030">Aminoacyl-tRNA synthetase</keyword>
<dbReference type="GO" id="GO:0005524">
    <property type="term" value="F:ATP binding"/>
    <property type="evidence" value="ECO:0007669"/>
    <property type="project" value="UniProtKB-KW"/>
</dbReference>
<keyword evidence="3" id="KW-0067">ATP-binding</keyword>
<evidence type="ECO:0000256" key="1">
    <source>
        <dbReference type="ARBA" id="ARBA00022598"/>
    </source>
</evidence>
<dbReference type="AlphaFoldDB" id="A0A2H0WVH9"/>
<keyword evidence="2" id="KW-0547">Nucleotide-binding</keyword>
<name>A0A2H0WVH9_9BACT</name>
<proteinExistence type="predicted"/>
<feature type="domain" description="Phenylalanyl-tRNA synthetase" evidence="6">
    <location>
        <begin position="2"/>
        <end position="36"/>
    </location>
</feature>